<gene>
    <name evidence="2" type="ORF">E0F26_02020</name>
</gene>
<organism evidence="2 3">
    <name type="scientific">Candidatus Paraluminiphilus aquimaris</name>
    <dbReference type="NCBI Taxonomy" id="2518994"/>
    <lineage>
        <taxon>Bacteria</taxon>
        <taxon>Pseudomonadati</taxon>
        <taxon>Pseudomonadota</taxon>
        <taxon>Gammaproteobacteria</taxon>
        <taxon>Cellvibrionales</taxon>
        <taxon>Halieaceae</taxon>
        <taxon>Candidatus Paraluminiphilus</taxon>
    </lineage>
</organism>
<accession>A0ABY6Q406</accession>
<dbReference type="Gene3D" id="2.60.120.330">
    <property type="entry name" value="B-lactam Antibiotic, Isopenicillin N Synthase, Chain"/>
    <property type="match status" value="1"/>
</dbReference>
<evidence type="ECO:0000313" key="2">
    <source>
        <dbReference type="EMBL" id="UZP73581.1"/>
    </source>
</evidence>
<reference evidence="2 3" key="1">
    <citation type="submission" date="2019-02" db="EMBL/GenBank/DDBJ databases">
        <title>Halieaceae_genomes.</title>
        <authorList>
            <person name="Li S.-H."/>
        </authorList>
    </citation>
    <scope>NUCLEOTIDE SEQUENCE [LARGE SCALE GENOMIC DNA]</scope>
    <source>
        <strain evidence="2 3">JH123</strain>
    </source>
</reference>
<evidence type="ECO:0000313" key="3">
    <source>
        <dbReference type="Proteomes" id="UP001317963"/>
    </source>
</evidence>
<keyword evidence="3" id="KW-1185">Reference proteome</keyword>
<dbReference type="InterPro" id="IPR007803">
    <property type="entry name" value="Asp/Arg/Pro-Hydrxlase"/>
</dbReference>
<dbReference type="EMBL" id="CP036501">
    <property type="protein sequence ID" value="UZP73581.1"/>
    <property type="molecule type" value="Genomic_DNA"/>
</dbReference>
<dbReference type="InterPro" id="IPR027443">
    <property type="entry name" value="IPNS-like_sf"/>
</dbReference>
<sequence>MDMLVCSCGHEAGAHHNTLSPKYSIGIIWNLSYWAYLWRNSQMEFDQPFLQLPWRFDANALSSEVASLPDAFWLEHPSGLPGNSAVPLVSVNGEMNHAFDGSMKATKALTSSPYLNQVVSSFGEVVARSRLMRLEPGAKVAEHVDFNYHWVSRVRIHVPIITDPDVVFYCGDEAVHMKAGESWLFDSWRRHRVVNSSKVRRVHLVIDLAGSSRFWQIVRRADTTPPITVLPGAGEQHLLRTEQFPVAPVMAPGEMLAIVEQVLQDCEANPENDVDTMLAYRHLLLDLVHDWREVWGLYGFTEPAFPQFRKLLERTASQLLPNPRVLVTASNKVGINPIINQRILSAALRPRRVAEFSPGYNPTA</sequence>
<dbReference type="Proteomes" id="UP001317963">
    <property type="component" value="Chromosome"/>
</dbReference>
<proteinExistence type="predicted"/>
<evidence type="ECO:0000259" key="1">
    <source>
        <dbReference type="Pfam" id="PF05118"/>
    </source>
</evidence>
<protein>
    <submittedName>
        <fullName evidence="2">Aspartyl/asparaginyl beta-hydroxylase domain-containing protein</fullName>
    </submittedName>
</protein>
<dbReference type="SUPFAM" id="SSF51197">
    <property type="entry name" value="Clavaminate synthase-like"/>
    <property type="match status" value="1"/>
</dbReference>
<name>A0ABY6Q406_9GAMM</name>
<feature type="domain" description="Aspartyl/asparaginy/proline hydroxylase" evidence="1">
    <location>
        <begin position="105"/>
        <end position="208"/>
    </location>
</feature>
<dbReference type="Pfam" id="PF05118">
    <property type="entry name" value="Asp_Arg_Hydrox"/>
    <property type="match status" value="1"/>
</dbReference>